<evidence type="ECO:0000259" key="3">
    <source>
        <dbReference type="PROSITE" id="PS51186"/>
    </source>
</evidence>
<dbReference type="InterPro" id="IPR016181">
    <property type="entry name" value="Acyl_CoA_acyltransferase"/>
</dbReference>
<dbReference type="Proteomes" id="UP000231742">
    <property type="component" value="Unassembled WGS sequence"/>
</dbReference>
<evidence type="ECO:0000256" key="1">
    <source>
        <dbReference type="ARBA" id="ARBA00022679"/>
    </source>
</evidence>
<keyword evidence="5" id="KW-1185">Reference proteome</keyword>
<dbReference type="CDD" id="cd04301">
    <property type="entry name" value="NAT_SF"/>
    <property type="match status" value="1"/>
</dbReference>
<comment type="caution">
    <text evidence="4">The sequence shown here is derived from an EMBL/GenBank/DDBJ whole genome shotgun (WGS) entry which is preliminary data.</text>
</comment>
<evidence type="ECO:0000256" key="2">
    <source>
        <dbReference type="ARBA" id="ARBA00023315"/>
    </source>
</evidence>
<sequence length="159" mass="17957">MTNSEKPSYTVRDIQHDDFDQWKAHFVKYGVFYDTEFTDEIVQGVWEWLMDDSAQLNAVVAVAPEGRPTPGAVAAFGLYRRLPDTFTASWGWFMDDLYVDPEHRGAGVAGTIIDDIAARAAEDGGGKLRWITNKENDSAKALYDKVADRTSWILYEKNV</sequence>
<dbReference type="Pfam" id="PF00583">
    <property type="entry name" value="Acetyltransf_1"/>
    <property type="match status" value="1"/>
</dbReference>
<dbReference type="GO" id="GO:0008080">
    <property type="term" value="F:N-acetyltransferase activity"/>
    <property type="evidence" value="ECO:0007669"/>
    <property type="project" value="TreeGrafter"/>
</dbReference>
<keyword evidence="1" id="KW-0808">Transferase</keyword>
<keyword evidence="4" id="KW-0689">Ribosomal protein</keyword>
<organism evidence="4 5">
    <name type="scientific">Salinibacterium amurskyense</name>
    <dbReference type="NCBI Taxonomy" id="205941"/>
    <lineage>
        <taxon>Bacteria</taxon>
        <taxon>Bacillati</taxon>
        <taxon>Actinomycetota</taxon>
        <taxon>Actinomycetes</taxon>
        <taxon>Micrococcales</taxon>
        <taxon>Microbacteriaceae</taxon>
        <taxon>Salinibacterium</taxon>
    </lineage>
</organism>
<dbReference type="InterPro" id="IPR000182">
    <property type="entry name" value="GNAT_dom"/>
</dbReference>
<dbReference type="PANTHER" id="PTHR10545:SF29">
    <property type="entry name" value="GH14572P-RELATED"/>
    <property type="match status" value="1"/>
</dbReference>
<name>A0A2M9D8P5_9MICO</name>
<evidence type="ECO:0000313" key="5">
    <source>
        <dbReference type="Proteomes" id="UP000231742"/>
    </source>
</evidence>
<keyword evidence="2" id="KW-0012">Acyltransferase</keyword>
<protein>
    <submittedName>
        <fullName evidence="4">Ribosomal protein S18 acetylase RimI-like enzyme</fullName>
    </submittedName>
</protein>
<dbReference type="PROSITE" id="PS51186">
    <property type="entry name" value="GNAT"/>
    <property type="match status" value="1"/>
</dbReference>
<dbReference type="AlphaFoldDB" id="A0A2M9D8P5"/>
<dbReference type="OrthoDB" id="9805924at2"/>
<proteinExistence type="predicted"/>
<dbReference type="SUPFAM" id="SSF55729">
    <property type="entry name" value="Acyl-CoA N-acyltransferases (Nat)"/>
    <property type="match status" value="1"/>
</dbReference>
<accession>A0A2M9D8P5</accession>
<dbReference type="Gene3D" id="3.40.630.30">
    <property type="match status" value="1"/>
</dbReference>
<dbReference type="GO" id="GO:0005840">
    <property type="term" value="C:ribosome"/>
    <property type="evidence" value="ECO:0007669"/>
    <property type="project" value="UniProtKB-KW"/>
</dbReference>
<reference evidence="4 5" key="1">
    <citation type="submission" date="2017-11" db="EMBL/GenBank/DDBJ databases">
        <title>Genomic Encyclopedia of Archaeal and Bacterial Type Strains, Phase II (KMG-II): From Individual Species to Whole Genera.</title>
        <authorList>
            <person name="Goeker M."/>
        </authorList>
    </citation>
    <scope>NUCLEOTIDE SEQUENCE [LARGE SCALE GENOMIC DNA]</scope>
    <source>
        <strain evidence="4 5">DSM 16400</strain>
    </source>
</reference>
<dbReference type="InterPro" id="IPR051016">
    <property type="entry name" value="Diverse_Substrate_AcTransf"/>
</dbReference>
<gene>
    <name evidence="4" type="ORF">CLV85_1285</name>
</gene>
<keyword evidence="4" id="KW-0687">Ribonucleoprotein</keyword>
<evidence type="ECO:0000313" key="4">
    <source>
        <dbReference type="EMBL" id="PJJ82095.1"/>
    </source>
</evidence>
<dbReference type="RefSeq" id="WP_100388723.1">
    <property type="nucleotide sequence ID" value="NZ_BMZU01000001.1"/>
</dbReference>
<dbReference type="EMBL" id="PGFH01000001">
    <property type="protein sequence ID" value="PJJ82095.1"/>
    <property type="molecule type" value="Genomic_DNA"/>
</dbReference>
<dbReference type="PANTHER" id="PTHR10545">
    <property type="entry name" value="DIAMINE N-ACETYLTRANSFERASE"/>
    <property type="match status" value="1"/>
</dbReference>
<feature type="domain" description="N-acetyltransferase" evidence="3">
    <location>
        <begin position="9"/>
        <end position="159"/>
    </location>
</feature>